<dbReference type="Gene3D" id="1.20.120.450">
    <property type="entry name" value="dinb family like domain"/>
    <property type="match status" value="1"/>
</dbReference>
<organism evidence="2 3">
    <name type="scientific">Paraburkholderia eburnea</name>
    <dbReference type="NCBI Taxonomy" id="1189126"/>
    <lineage>
        <taxon>Bacteria</taxon>
        <taxon>Pseudomonadati</taxon>
        <taxon>Pseudomonadota</taxon>
        <taxon>Betaproteobacteria</taxon>
        <taxon>Burkholderiales</taxon>
        <taxon>Burkholderiaceae</taxon>
        <taxon>Paraburkholderia</taxon>
    </lineage>
</organism>
<dbReference type="Proteomes" id="UP000237381">
    <property type="component" value="Unassembled WGS sequence"/>
</dbReference>
<dbReference type="AlphaFoldDB" id="A0A2S4MJ92"/>
<dbReference type="SUPFAM" id="SSF109854">
    <property type="entry name" value="DinB/YfiT-like putative metalloenzymes"/>
    <property type="match status" value="1"/>
</dbReference>
<comment type="caution">
    <text evidence="2">The sequence shown here is derived from an EMBL/GenBank/DDBJ whole genome shotgun (WGS) entry which is preliminary data.</text>
</comment>
<dbReference type="InterPro" id="IPR024775">
    <property type="entry name" value="DinB-like"/>
</dbReference>
<evidence type="ECO:0000259" key="1">
    <source>
        <dbReference type="Pfam" id="PF12867"/>
    </source>
</evidence>
<dbReference type="OrthoDB" id="7172021at2"/>
<evidence type="ECO:0000313" key="3">
    <source>
        <dbReference type="Proteomes" id="UP000237381"/>
    </source>
</evidence>
<dbReference type="RefSeq" id="WP_103703345.1">
    <property type="nucleotide sequence ID" value="NZ_PQGA01000002.1"/>
</dbReference>
<protein>
    <submittedName>
        <fullName evidence="2">DinB family protein</fullName>
    </submittedName>
</protein>
<reference evidence="2 3" key="1">
    <citation type="submission" date="2018-01" db="EMBL/GenBank/DDBJ databases">
        <title>Genomic Encyclopedia of Type Strains, Phase III (KMG-III): the genomes of soil and plant-associated and newly described type strains.</title>
        <authorList>
            <person name="Whitman W."/>
        </authorList>
    </citation>
    <scope>NUCLEOTIDE SEQUENCE [LARGE SCALE GENOMIC DNA]</scope>
    <source>
        <strain evidence="2 3">JCM 18070</strain>
    </source>
</reference>
<proteinExistence type="predicted"/>
<accession>A0A2S4MJ92</accession>
<evidence type="ECO:0000313" key="2">
    <source>
        <dbReference type="EMBL" id="POR54810.1"/>
    </source>
</evidence>
<dbReference type="InterPro" id="IPR034660">
    <property type="entry name" value="DinB/YfiT-like"/>
</dbReference>
<name>A0A2S4MJ92_9BURK</name>
<feature type="domain" description="DinB-like" evidence="1">
    <location>
        <begin position="114"/>
        <end position="249"/>
    </location>
</feature>
<dbReference type="EMBL" id="PQGA01000002">
    <property type="protein sequence ID" value="POR54810.1"/>
    <property type="molecule type" value="Genomic_DNA"/>
</dbReference>
<keyword evidence="3" id="KW-1185">Reference proteome</keyword>
<sequence length="264" mass="29324">MHSRFDRFRTTALASQLEALIDTPQRYVEYAVLSRVGVAAVSAVIDEIALKFPEVEQDHTARQFCGAMVAEVMRRHGHEVAQARGRVGGALFSYGAVFSAQPVSLPFADVIDALAGMPERFDALVARVPHALWSRRPQGTGFSLLEHACHLRDLDAVFAARFSAVRKADLPLIESVNGTTIAEERNYMAQDLAAARDEFAINRQRLCASLKRLTPGQLARCGLRDGVRRMTLEELVRELLDHDKTHALELEELEHELQALAEQA</sequence>
<gene>
    <name evidence="2" type="ORF">B0G62_102420</name>
</gene>
<dbReference type="Pfam" id="PF12867">
    <property type="entry name" value="DinB_2"/>
    <property type="match status" value="1"/>
</dbReference>